<organism evidence="2 3">
    <name type="scientific">Drosophila willistoni</name>
    <name type="common">Fruit fly</name>
    <dbReference type="NCBI Taxonomy" id="7260"/>
    <lineage>
        <taxon>Eukaryota</taxon>
        <taxon>Metazoa</taxon>
        <taxon>Ecdysozoa</taxon>
        <taxon>Arthropoda</taxon>
        <taxon>Hexapoda</taxon>
        <taxon>Insecta</taxon>
        <taxon>Pterygota</taxon>
        <taxon>Neoptera</taxon>
        <taxon>Endopterygota</taxon>
        <taxon>Diptera</taxon>
        <taxon>Brachycera</taxon>
        <taxon>Muscomorpha</taxon>
        <taxon>Ephydroidea</taxon>
        <taxon>Drosophilidae</taxon>
        <taxon>Drosophila</taxon>
        <taxon>Sophophora</taxon>
    </lineage>
</organism>
<protein>
    <submittedName>
        <fullName evidence="2">Uncharacterized protein</fullName>
    </submittedName>
</protein>
<sequence>MSSETGMDYPNIPPAVQFSANKQFHSHTQQQEQDRAFIGNSKNIHAERETIKTLMRSANPQSNSSNNDNVPDDLGIRDLASLTAGDLEQFGFTMPSEQNELLQIFSKLPNQDPSYDYICQTDAAKEYNSQIIGNCSNHLMYLRSSLAATNYKLMSKQPEDVIVNEKRYASRFVLEALKSVKMIAEELSLDIKNIEEFHDNAKQKQQQQELQRKSQLKKCSKKKLNLLTCIYYSSLALGLSCATWWWWSKHHFTSTPKANLDIISF</sequence>
<evidence type="ECO:0000313" key="2">
    <source>
        <dbReference type="EMBL" id="EDW75814.1"/>
    </source>
</evidence>
<name>B4MVU4_DROWI</name>
<dbReference type="EMBL" id="CH963857">
    <property type="protein sequence ID" value="EDW75814.1"/>
    <property type="molecule type" value="Genomic_DNA"/>
</dbReference>
<reference evidence="2 3" key="1">
    <citation type="journal article" date="2007" name="Nature">
        <title>Evolution of genes and genomes on the Drosophila phylogeny.</title>
        <authorList>
            <consortium name="Drosophila 12 Genomes Consortium"/>
            <person name="Clark A.G."/>
            <person name="Eisen M.B."/>
            <person name="Smith D.R."/>
            <person name="Bergman C.M."/>
            <person name="Oliver B."/>
            <person name="Markow T.A."/>
            <person name="Kaufman T.C."/>
            <person name="Kellis M."/>
            <person name="Gelbart W."/>
            <person name="Iyer V.N."/>
            <person name="Pollard D.A."/>
            <person name="Sackton T.B."/>
            <person name="Larracuente A.M."/>
            <person name="Singh N.D."/>
            <person name="Abad J.P."/>
            <person name="Abt D.N."/>
            <person name="Adryan B."/>
            <person name="Aguade M."/>
            <person name="Akashi H."/>
            <person name="Anderson W.W."/>
            <person name="Aquadro C.F."/>
            <person name="Ardell D.H."/>
            <person name="Arguello R."/>
            <person name="Artieri C.G."/>
            <person name="Barbash D.A."/>
            <person name="Barker D."/>
            <person name="Barsanti P."/>
            <person name="Batterham P."/>
            <person name="Batzoglou S."/>
            <person name="Begun D."/>
            <person name="Bhutkar A."/>
            <person name="Blanco E."/>
            <person name="Bosak S.A."/>
            <person name="Bradley R.K."/>
            <person name="Brand A.D."/>
            <person name="Brent M.R."/>
            <person name="Brooks A.N."/>
            <person name="Brown R.H."/>
            <person name="Butlin R.K."/>
            <person name="Caggese C."/>
            <person name="Calvi B.R."/>
            <person name="Bernardo de Carvalho A."/>
            <person name="Caspi A."/>
            <person name="Castrezana S."/>
            <person name="Celniker S.E."/>
            <person name="Chang J.L."/>
            <person name="Chapple C."/>
            <person name="Chatterji S."/>
            <person name="Chinwalla A."/>
            <person name="Civetta A."/>
            <person name="Clifton S.W."/>
            <person name="Comeron J.M."/>
            <person name="Costello J.C."/>
            <person name="Coyne J.A."/>
            <person name="Daub J."/>
            <person name="David R.G."/>
            <person name="Delcher A.L."/>
            <person name="Delehaunty K."/>
            <person name="Do C.B."/>
            <person name="Ebling H."/>
            <person name="Edwards K."/>
            <person name="Eickbush T."/>
            <person name="Evans J.D."/>
            <person name="Filipski A."/>
            <person name="Findeiss S."/>
            <person name="Freyhult E."/>
            <person name="Fulton L."/>
            <person name="Fulton R."/>
            <person name="Garcia A.C."/>
            <person name="Gardiner A."/>
            <person name="Garfield D.A."/>
            <person name="Garvin B.E."/>
            <person name="Gibson G."/>
            <person name="Gilbert D."/>
            <person name="Gnerre S."/>
            <person name="Godfrey J."/>
            <person name="Good R."/>
            <person name="Gotea V."/>
            <person name="Gravely B."/>
            <person name="Greenberg A.J."/>
            <person name="Griffiths-Jones S."/>
            <person name="Gross S."/>
            <person name="Guigo R."/>
            <person name="Gustafson E.A."/>
            <person name="Haerty W."/>
            <person name="Hahn M.W."/>
            <person name="Halligan D.L."/>
            <person name="Halpern A.L."/>
            <person name="Halter G.M."/>
            <person name="Han M.V."/>
            <person name="Heger A."/>
            <person name="Hillier L."/>
            <person name="Hinrichs A.S."/>
            <person name="Holmes I."/>
            <person name="Hoskins R.A."/>
            <person name="Hubisz M.J."/>
            <person name="Hultmark D."/>
            <person name="Huntley M.A."/>
            <person name="Jaffe D.B."/>
            <person name="Jagadeeshan S."/>
            <person name="Jeck W.R."/>
            <person name="Johnson J."/>
            <person name="Jones C.D."/>
            <person name="Jordan W.C."/>
            <person name="Karpen G.H."/>
            <person name="Kataoka E."/>
            <person name="Keightley P.D."/>
            <person name="Kheradpour P."/>
            <person name="Kirkness E.F."/>
            <person name="Koerich L.B."/>
            <person name="Kristiansen K."/>
            <person name="Kudrna D."/>
            <person name="Kulathinal R.J."/>
            <person name="Kumar S."/>
            <person name="Kwok R."/>
            <person name="Lander E."/>
            <person name="Langley C.H."/>
            <person name="Lapoint R."/>
            <person name="Lazzaro B.P."/>
            <person name="Lee S.J."/>
            <person name="Levesque L."/>
            <person name="Li R."/>
            <person name="Lin C.F."/>
            <person name="Lin M.F."/>
            <person name="Lindblad-Toh K."/>
            <person name="Llopart A."/>
            <person name="Long M."/>
            <person name="Low L."/>
            <person name="Lozovsky E."/>
            <person name="Lu J."/>
            <person name="Luo M."/>
            <person name="Machado C.A."/>
            <person name="Makalowski W."/>
            <person name="Marzo M."/>
            <person name="Matsuda M."/>
            <person name="Matzkin L."/>
            <person name="McAllister B."/>
            <person name="McBride C.S."/>
            <person name="McKernan B."/>
            <person name="McKernan K."/>
            <person name="Mendez-Lago M."/>
            <person name="Minx P."/>
            <person name="Mollenhauer M.U."/>
            <person name="Montooth K."/>
            <person name="Mount S.M."/>
            <person name="Mu X."/>
            <person name="Myers E."/>
            <person name="Negre B."/>
            <person name="Newfeld S."/>
            <person name="Nielsen R."/>
            <person name="Noor M.A."/>
            <person name="O'Grady P."/>
            <person name="Pachter L."/>
            <person name="Papaceit M."/>
            <person name="Parisi M.J."/>
            <person name="Parisi M."/>
            <person name="Parts L."/>
            <person name="Pedersen J.S."/>
            <person name="Pesole G."/>
            <person name="Phillippy A.M."/>
            <person name="Ponting C.P."/>
            <person name="Pop M."/>
            <person name="Porcelli D."/>
            <person name="Powell J.R."/>
            <person name="Prohaska S."/>
            <person name="Pruitt K."/>
            <person name="Puig M."/>
            <person name="Quesneville H."/>
            <person name="Ram K.R."/>
            <person name="Rand D."/>
            <person name="Rasmussen M.D."/>
            <person name="Reed L.K."/>
            <person name="Reenan R."/>
            <person name="Reily A."/>
            <person name="Remington K.A."/>
            <person name="Rieger T.T."/>
            <person name="Ritchie M.G."/>
            <person name="Robin C."/>
            <person name="Rogers Y.H."/>
            <person name="Rohde C."/>
            <person name="Rozas J."/>
            <person name="Rubenfield M.J."/>
            <person name="Ruiz A."/>
            <person name="Russo S."/>
            <person name="Salzberg S.L."/>
            <person name="Sanchez-Gracia A."/>
            <person name="Saranga D.J."/>
            <person name="Sato H."/>
            <person name="Schaeffer S.W."/>
            <person name="Schatz M.C."/>
            <person name="Schlenke T."/>
            <person name="Schwartz R."/>
            <person name="Segarra C."/>
            <person name="Singh R.S."/>
            <person name="Sirot L."/>
            <person name="Sirota M."/>
            <person name="Sisneros N.B."/>
            <person name="Smith C.D."/>
            <person name="Smith T.F."/>
            <person name="Spieth J."/>
            <person name="Stage D.E."/>
            <person name="Stark A."/>
            <person name="Stephan W."/>
            <person name="Strausberg R.L."/>
            <person name="Strempel S."/>
            <person name="Sturgill D."/>
            <person name="Sutton G."/>
            <person name="Sutton G.G."/>
            <person name="Tao W."/>
            <person name="Teichmann S."/>
            <person name="Tobari Y.N."/>
            <person name="Tomimura Y."/>
            <person name="Tsolas J.M."/>
            <person name="Valente V.L."/>
            <person name="Venter E."/>
            <person name="Venter J.C."/>
            <person name="Vicario S."/>
            <person name="Vieira F.G."/>
            <person name="Vilella A.J."/>
            <person name="Villasante A."/>
            <person name="Walenz B."/>
            <person name="Wang J."/>
            <person name="Wasserman M."/>
            <person name="Watts T."/>
            <person name="Wilson D."/>
            <person name="Wilson R.K."/>
            <person name="Wing R.A."/>
            <person name="Wolfner M.F."/>
            <person name="Wong A."/>
            <person name="Wong G.K."/>
            <person name="Wu C.I."/>
            <person name="Wu G."/>
            <person name="Yamamoto D."/>
            <person name="Yang H.P."/>
            <person name="Yang S.P."/>
            <person name="Yorke J.A."/>
            <person name="Yoshida K."/>
            <person name="Zdobnov E."/>
            <person name="Zhang P."/>
            <person name="Zhang Y."/>
            <person name="Zimin A.V."/>
            <person name="Baldwin J."/>
            <person name="Abdouelleil A."/>
            <person name="Abdulkadir J."/>
            <person name="Abebe A."/>
            <person name="Abera B."/>
            <person name="Abreu J."/>
            <person name="Acer S.C."/>
            <person name="Aftuck L."/>
            <person name="Alexander A."/>
            <person name="An P."/>
            <person name="Anderson E."/>
            <person name="Anderson S."/>
            <person name="Arachi H."/>
            <person name="Azer M."/>
            <person name="Bachantsang P."/>
            <person name="Barry A."/>
            <person name="Bayul T."/>
            <person name="Berlin A."/>
            <person name="Bessette D."/>
            <person name="Bloom T."/>
            <person name="Blye J."/>
            <person name="Boguslavskiy L."/>
            <person name="Bonnet C."/>
            <person name="Boukhgalter B."/>
            <person name="Bourzgui I."/>
            <person name="Brown A."/>
            <person name="Cahill P."/>
            <person name="Channer S."/>
            <person name="Cheshatsang Y."/>
            <person name="Chuda L."/>
            <person name="Citroen M."/>
            <person name="Collymore A."/>
            <person name="Cooke P."/>
            <person name="Costello M."/>
            <person name="D'Aco K."/>
            <person name="Daza R."/>
            <person name="De Haan G."/>
            <person name="DeGray S."/>
            <person name="DeMaso C."/>
            <person name="Dhargay N."/>
            <person name="Dooley K."/>
            <person name="Dooley E."/>
            <person name="Doricent M."/>
            <person name="Dorje P."/>
            <person name="Dorjee K."/>
            <person name="Dupes A."/>
            <person name="Elong R."/>
            <person name="Falk J."/>
            <person name="Farina A."/>
            <person name="Faro S."/>
            <person name="Ferguson D."/>
            <person name="Fisher S."/>
            <person name="Foley C.D."/>
            <person name="Franke A."/>
            <person name="Friedrich D."/>
            <person name="Gadbois L."/>
            <person name="Gearin G."/>
            <person name="Gearin C.R."/>
            <person name="Giannoukos G."/>
            <person name="Goode T."/>
            <person name="Graham J."/>
            <person name="Grandbois E."/>
            <person name="Grewal S."/>
            <person name="Gyaltsen K."/>
            <person name="Hafez N."/>
            <person name="Hagos B."/>
            <person name="Hall J."/>
            <person name="Henson C."/>
            <person name="Hollinger A."/>
            <person name="Honan T."/>
            <person name="Huard M.D."/>
            <person name="Hughes L."/>
            <person name="Hurhula B."/>
            <person name="Husby M.E."/>
            <person name="Kamat A."/>
            <person name="Kanga B."/>
            <person name="Kashin S."/>
            <person name="Khazanovich D."/>
            <person name="Kisner P."/>
            <person name="Lance K."/>
            <person name="Lara M."/>
            <person name="Lee W."/>
            <person name="Lennon N."/>
            <person name="Letendre F."/>
            <person name="LeVine R."/>
            <person name="Lipovsky A."/>
            <person name="Liu X."/>
            <person name="Liu J."/>
            <person name="Liu S."/>
            <person name="Lokyitsang T."/>
            <person name="Lokyitsang Y."/>
            <person name="Lubonja R."/>
            <person name="Lui A."/>
            <person name="MacDonald P."/>
            <person name="Magnisalis V."/>
            <person name="Maru K."/>
            <person name="Matthews C."/>
            <person name="McCusker W."/>
            <person name="McDonough S."/>
            <person name="Mehta T."/>
            <person name="Meldrim J."/>
            <person name="Meneus L."/>
            <person name="Mihai O."/>
            <person name="Mihalev A."/>
            <person name="Mihova T."/>
            <person name="Mittelman R."/>
            <person name="Mlenga V."/>
            <person name="Montmayeur A."/>
            <person name="Mulrain L."/>
            <person name="Navidi A."/>
            <person name="Naylor J."/>
            <person name="Negash T."/>
            <person name="Nguyen T."/>
            <person name="Nguyen N."/>
            <person name="Nicol R."/>
            <person name="Norbu C."/>
            <person name="Norbu N."/>
            <person name="Novod N."/>
            <person name="O'Neill B."/>
            <person name="Osman S."/>
            <person name="Markiewicz E."/>
            <person name="Oyono O.L."/>
            <person name="Patti C."/>
            <person name="Phunkhang P."/>
            <person name="Pierre F."/>
            <person name="Priest M."/>
            <person name="Raghuraman S."/>
            <person name="Rege F."/>
            <person name="Reyes R."/>
            <person name="Rise C."/>
            <person name="Rogov P."/>
            <person name="Ross K."/>
            <person name="Ryan E."/>
            <person name="Settipalli S."/>
            <person name="Shea T."/>
            <person name="Sherpa N."/>
            <person name="Shi L."/>
            <person name="Shih D."/>
            <person name="Sparrow T."/>
            <person name="Spaulding J."/>
            <person name="Stalker J."/>
            <person name="Stange-Thomann N."/>
            <person name="Stavropoulos S."/>
            <person name="Stone C."/>
            <person name="Strader C."/>
            <person name="Tesfaye S."/>
            <person name="Thomson T."/>
            <person name="Thoulutsang Y."/>
            <person name="Thoulutsang D."/>
            <person name="Topham K."/>
            <person name="Topping I."/>
            <person name="Tsamla T."/>
            <person name="Vassiliev H."/>
            <person name="Vo A."/>
            <person name="Wangchuk T."/>
            <person name="Wangdi T."/>
            <person name="Weiand M."/>
            <person name="Wilkinson J."/>
            <person name="Wilson A."/>
            <person name="Yadav S."/>
            <person name="Young G."/>
            <person name="Yu Q."/>
            <person name="Zembek L."/>
            <person name="Zhong D."/>
            <person name="Zimmer A."/>
            <person name="Zwirko Z."/>
            <person name="Jaffe D.B."/>
            <person name="Alvarez P."/>
            <person name="Brockman W."/>
            <person name="Butler J."/>
            <person name="Chin C."/>
            <person name="Gnerre S."/>
            <person name="Grabherr M."/>
            <person name="Kleber M."/>
            <person name="Mauceli E."/>
            <person name="MacCallum I."/>
        </authorList>
    </citation>
    <scope>NUCLEOTIDE SEQUENCE [LARGE SCALE GENOMIC DNA]</scope>
    <source>
        <strain evidence="3">Tucson 14030-0811.24</strain>
    </source>
</reference>
<dbReference type="eggNOG" id="ENOG502T9I8">
    <property type="taxonomic scope" value="Eukaryota"/>
</dbReference>
<keyword evidence="1" id="KW-0812">Transmembrane</keyword>
<dbReference type="KEGG" id="dwi:6642392"/>
<dbReference type="InParanoid" id="B4MVU4"/>
<proteinExistence type="predicted"/>
<dbReference type="AlphaFoldDB" id="B4MVU4"/>
<dbReference type="OMA" id="KMPNQDP"/>
<evidence type="ECO:0000313" key="3">
    <source>
        <dbReference type="Proteomes" id="UP000007798"/>
    </source>
</evidence>
<dbReference type="PhylomeDB" id="B4MVU4"/>
<feature type="transmembrane region" description="Helical" evidence="1">
    <location>
        <begin position="224"/>
        <end position="247"/>
    </location>
</feature>
<keyword evidence="1" id="KW-1133">Transmembrane helix</keyword>
<dbReference type="Proteomes" id="UP000007798">
    <property type="component" value="Unassembled WGS sequence"/>
</dbReference>
<keyword evidence="3" id="KW-1185">Reference proteome</keyword>
<evidence type="ECO:0000256" key="1">
    <source>
        <dbReference type="SAM" id="Phobius"/>
    </source>
</evidence>
<keyword evidence="1" id="KW-0472">Membrane</keyword>
<gene>
    <name evidence="2" type="primary">Dwil\GK15142</name>
    <name evidence="2" type="ORF">Dwil_GK15142</name>
</gene>
<dbReference type="FunCoup" id="B4MVU4">
    <property type="interactions" value="6"/>
</dbReference>
<dbReference type="HOGENOM" id="CLU_1024056_0_0_1"/>
<accession>B4MVU4</accession>
<dbReference type="OrthoDB" id="7732618at2759"/>